<proteinExistence type="predicted"/>
<dbReference type="GO" id="GO:0015234">
    <property type="term" value="F:thiamine transmembrane transporter activity"/>
    <property type="evidence" value="ECO:0007669"/>
    <property type="project" value="InterPro"/>
</dbReference>
<keyword evidence="3" id="KW-1185">Reference proteome</keyword>
<dbReference type="GO" id="GO:0005886">
    <property type="term" value="C:plasma membrane"/>
    <property type="evidence" value="ECO:0007669"/>
    <property type="project" value="InterPro"/>
</dbReference>
<evidence type="ECO:0000313" key="3">
    <source>
        <dbReference type="Proteomes" id="UP000011758"/>
    </source>
</evidence>
<dbReference type="InterPro" id="IPR012651">
    <property type="entry name" value="Thia_Transptr_ThiT"/>
</dbReference>
<keyword evidence="1" id="KW-1133">Transmembrane helix</keyword>
<organism evidence="2 3">
    <name type="scientific">Eggerthia catenaformis OT 569 = DSM 20559</name>
    <dbReference type="NCBI Taxonomy" id="999415"/>
    <lineage>
        <taxon>Bacteria</taxon>
        <taxon>Bacillati</taxon>
        <taxon>Bacillota</taxon>
        <taxon>Erysipelotrichia</taxon>
        <taxon>Erysipelotrichales</taxon>
        <taxon>Coprobacillaceae</taxon>
        <taxon>Eggerthia</taxon>
    </lineage>
</organism>
<dbReference type="BioCyc" id="ECAT999415-HMP:GTTI-1064-MONOMER"/>
<comment type="caution">
    <text evidence="2">The sequence shown here is derived from an EMBL/GenBank/DDBJ whole genome shotgun (WGS) entry which is preliminary data.</text>
</comment>
<keyword evidence="1" id="KW-0472">Membrane</keyword>
<dbReference type="STRING" id="999415.HMPREF9943_01038"/>
<evidence type="ECO:0000256" key="1">
    <source>
        <dbReference type="SAM" id="Phobius"/>
    </source>
</evidence>
<dbReference type="RefSeq" id="WP_004802778.1">
    <property type="nucleotide sequence ID" value="NZ_KB446648.1"/>
</dbReference>
<accession>M2PMB8</accession>
<gene>
    <name evidence="2" type="ORF">HMPREF9943_01038</name>
</gene>
<feature type="transmembrane region" description="Helical" evidence="1">
    <location>
        <begin position="84"/>
        <end position="100"/>
    </location>
</feature>
<feature type="transmembrane region" description="Helical" evidence="1">
    <location>
        <begin position="112"/>
        <end position="134"/>
    </location>
</feature>
<dbReference type="Gene3D" id="1.10.1760.20">
    <property type="match status" value="1"/>
</dbReference>
<dbReference type="AlphaFoldDB" id="M2PMB8"/>
<feature type="transmembrane region" description="Helical" evidence="1">
    <location>
        <begin position="36"/>
        <end position="53"/>
    </location>
</feature>
<dbReference type="EMBL" id="AGEJ01000016">
    <property type="protein sequence ID" value="EMD16709.1"/>
    <property type="molecule type" value="Genomic_DNA"/>
</dbReference>
<reference evidence="2 3" key="1">
    <citation type="submission" date="2013-02" db="EMBL/GenBank/DDBJ databases">
        <title>The Genome Sequence of Lactobacillus catenaformis F0143.</title>
        <authorList>
            <consortium name="The Broad Institute Genome Sequencing Platform"/>
            <person name="Earl A."/>
            <person name="Ward D."/>
            <person name="Feldgarden M."/>
            <person name="Gevers D."/>
            <person name="Izard J."/>
            <person name="Blanton J.M."/>
            <person name="Mathney J."/>
            <person name="Dewhirst F.E."/>
            <person name="Young S.K."/>
            <person name="Zeng Q."/>
            <person name="Gargeya S."/>
            <person name="Fitzgerald M."/>
            <person name="Haas B."/>
            <person name="Abouelleil A."/>
            <person name="Alvarado L."/>
            <person name="Arachchi H.M."/>
            <person name="Berlin A."/>
            <person name="Chapman S.B."/>
            <person name="Gearin G."/>
            <person name="Goldberg J."/>
            <person name="Griggs A."/>
            <person name="Gujja S."/>
            <person name="Hansen M."/>
            <person name="Heiman D."/>
            <person name="Howarth C."/>
            <person name="Larimer J."/>
            <person name="Lui A."/>
            <person name="MacDonald P.J.P."/>
            <person name="McCowen C."/>
            <person name="Montmayeur A."/>
            <person name="Murphy C."/>
            <person name="Neiman D."/>
            <person name="Pearson M."/>
            <person name="Priest M."/>
            <person name="Roberts A."/>
            <person name="Saif S."/>
            <person name="Shea T."/>
            <person name="Sisk P."/>
            <person name="Stolte C."/>
            <person name="Sykes S."/>
            <person name="Wortman J."/>
            <person name="Nusbaum C."/>
            <person name="Birren B."/>
        </authorList>
    </citation>
    <scope>NUCLEOTIDE SEQUENCE [LARGE SCALE GENOMIC DNA]</scope>
    <source>
        <strain evidence="2 3">OT 569</strain>
    </source>
</reference>
<feature type="transmembrane region" description="Helical" evidence="1">
    <location>
        <begin position="12"/>
        <end position="30"/>
    </location>
</feature>
<keyword evidence="1" id="KW-0812">Transmembrane</keyword>
<evidence type="ECO:0000313" key="2">
    <source>
        <dbReference type="EMBL" id="EMD16709.1"/>
    </source>
</evidence>
<name>M2PMB8_9FIRM</name>
<dbReference type="OrthoDB" id="9795813at2"/>
<dbReference type="eggNOG" id="COG3859">
    <property type="taxonomic scope" value="Bacteria"/>
</dbReference>
<feature type="transmembrane region" description="Helical" evidence="1">
    <location>
        <begin position="154"/>
        <end position="173"/>
    </location>
</feature>
<protein>
    <submittedName>
        <fullName evidence="2">Putative proton-coupled thiamine transporter YuaJ</fullName>
    </submittedName>
</protein>
<dbReference type="Proteomes" id="UP000011758">
    <property type="component" value="Unassembled WGS sequence"/>
</dbReference>
<dbReference type="Pfam" id="PF09515">
    <property type="entry name" value="Thia_YuaJ"/>
    <property type="match status" value="1"/>
</dbReference>
<sequence>MERKLNTRTMAYIALFIAMHILLEYVFNLVPELPQGGRITLSLLPIFMASYLLGAKEGILVGFLCSLMQFALGLAKFYGPWSVLLDYIGPLSVVGMAALIKNIKIKETELPLGIIITMILKYIIHVLSGALLFASYAPANMNPWLYSILYNLPYNLGTMILCFVVFTIIYPRMKKLKRHVIR</sequence>